<evidence type="ECO:0000313" key="3">
    <source>
        <dbReference type="Proteomes" id="UP000799324"/>
    </source>
</evidence>
<gene>
    <name evidence="2" type="ORF">K491DRAFT_677597</name>
</gene>
<accession>A0A6A6TAW7</accession>
<dbReference type="EMBL" id="MU004330">
    <property type="protein sequence ID" value="KAF2656956.1"/>
    <property type="molecule type" value="Genomic_DNA"/>
</dbReference>
<feature type="compositionally biased region" description="Polar residues" evidence="1">
    <location>
        <begin position="352"/>
        <end position="371"/>
    </location>
</feature>
<name>A0A6A6TAW7_9PLEO</name>
<keyword evidence="3" id="KW-1185">Reference proteome</keyword>
<sequence length="436" mass="49536">MPVVTRGDLRVPTNPQFSQHVPTITTRMGQTSTFVPEKALSETPKVVWADRHPHPMELAARPDAEPLPSNPVEYQWSQDDERLNHCVVHCNHGHCIRLSGRSDARAEKFGHPKAYTCSCSASEANLVETKPTPEPAEKITPDTDVTPDEISALEHLDGNVDITIRLADAVQFQDTLYEYQVFDERELETCDAWKRHVRHLSQVAKLANVAGLKLVHEIEWYFDATLKALPMQCRSISPAALKKEITSVLGIALIEWRLGDWSLARRRPISWSPAHCMNTIRREEVARAIWQRYDSFVDELIKMFVLRDVRMKKQEELQNRAFHINSHSSDWPSDYVPPKDVKKKIDSMVEVTHNNSPSSDRPSNLDASSMPPSEHEGIRVQPERSAKKRKLVPDQGLHGDDARSKRQKGNTKPVKPVTALLPRNIKKAKGRVPKRT</sequence>
<reference evidence="2" key="1">
    <citation type="journal article" date="2020" name="Stud. Mycol.">
        <title>101 Dothideomycetes genomes: a test case for predicting lifestyles and emergence of pathogens.</title>
        <authorList>
            <person name="Haridas S."/>
            <person name="Albert R."/>
            <person name="Binder M."/>
            <person name="Bloem J."/>
            <person name="Labutti K."/>
            <person name="Salamov A."/>
            <person name="Andreopoulos B."/>
            <person name="Baker S."/>
            <person name="Barry K."/>
            <person name="Bills G."/>
            <person name="Bluhm B."/>
            <person name="Cannon C."/>
            <person name="Castanera R."/>
            <person name="Culley D."/>
            <person name="Daum C."/>
            <person name="Ezra D."/>
            <person name="Gonzalez J."/>
            <person name="Henrissat B."/>
            <person name="Kuo A."/>
            <person name="Liang C."/>
            <person name="Lipzen A."/>
            <person name="Lutzoni F."/>
            <person name="Magnuson J."/>
            <person name="Mondo S."/>
            <person name="Nolan M."/>
            <person name="Ohm R."/>
            <person name="Pangilinan J."/>
            <person name="Park H.-J."/>
            <person name="Ramirez L."/>
            <person name="Alfaro M."/>
            <person name="Sun H."/>
            <person name="Tritt A."/>
            <person name="Yoshinaga Y."/>
            <person name="Zwiers L.-H."/>
            <person name="Turgeon B."/>
            <person name="Goodwin S."/>
            <person name="Spatafora J."/>
            <person name="Crous P."/>
            <person name="Grigoriev I."/>
        </authorList>
    </citation>
    <scope>NUCLEOTIDE SEQUENCE</scope>
    <source>
        <strain evidence="2">CBS 122681</strain>
    </source>
</reference>
<protein>
    <submittedName>
        <fullName evidence="2">Uncharacterized protein</fullName>
    </submittedName>
</protein>
<feature type="region of interest" description="Disordered" evidence="1">
    <location>
        <begin position="352"/>
        <end position="436"/>
    </location>
</feature>
<evidence type="ECO:0000256" key="1">
    <source>
        <dbReference type="SAM" id="MobiDB-lite"/>
    </source>
</evidence>
<organism evidence="2 3">
    <name type="scientific">Lophiostoma macrostomum CBS 122681</name>
    <dbReference type="NCBI Taxonomy" id="1314788"/>
    <lineage>
        <taxon>Eukaryota</taxon>
        <taxon>Fungi</taxon>
        <taxon>Dikarya</taxon>
        <taxon>Ascomycota</taxon>
        <taxon>Pezizomycotina</taxon>
        <taxon>Dothideomycetes</taxon>
        <taxon>Pleosporomycetidae</taxon>
        <taxon>Pleosporales</taxon>
        <taxon>Lophiostomataceae</taxon>
        <taxon>Lophiostoma</taxon>
    </lineage>
</organism>
<evidence type="ECO:0000313" key="2">
    <source>
        <dbReference type="EMBL" id="KAF2656956.1"/>
    </source>
</evidence>
<feature type="compositionally biased region" description="Basic and acidic residues" evidence="1">
    <location>
        <begin position="373"/>
        <end position="385"/>
    </location>
</feature>
<proteinExistence type="predicted"/>
<dbReference type="Proteomes" id="UP000799324">
    <property type="component" value="Unassembled WGS sequence"/>
</dbReference>
<feature type="compositionally biased region" description="Basic residues" evidence="1">
    <location>
        <begin position="424"/>
        <end position="436"/>
    </location>
</feature>
<dbReference type="AlphaFoldDB" id="A0A6A6TAW7"/>